<dbReference type="PROSITE" id="PS51380">
    <property type="entry name" value="EXS"/>
    <property type="match status" value="1"/>
</dbReference>
<evidence type="ECO:0000256" key="2">
    <source>
        <dbReference type="ARBA" id="ARBA00009665"/>
    </source>
</evidence>
<dbReference type="PANTHER" id="PTHR10783">
    <property type="entry name" value="XENOTROPIC AND POLYTROPIC RETROVIRUS RECEPTOR 1-RELATED"/>
    <property type="match status" value="1"/>
</dbReference>
<feature type="region of interest" description="Disordered" evidence="6">
    <location>
        <begin position="897"/>
        <end position="950"/>
    </location>
</feature>
<feature type="transmembrane region" description="Helical" evidence="7">
    <location>
        <begin position="580"/>
        <end position="604"/>
    </location>
</feature>
<feature type="compositionally biased region" description="Polar residues" evidence="6">
    <location>
        <begin position="145"/>
        <end position="158"/>
    </location>
</feature>
<dbReference type="GO" id="GO:0016036">
    <property type="term" value="P:cellular response to phosphate starvation"/>
    <property type="evidence" value="ECO:0000318"/>
    <property type="project" value="GO_Central"/>
</dbReference>
<dbReference type="InterPro" id="IPR004331">
    <property type="entry name" value="SPX_dom"/>
</dbReference>
<dbReference type="InParanoid" id="F0ZU91"/>
<comment type="similarity">
    <text evidence="2">Belongs to the SYG1 (TC 2.A.94) family.</text>
</comment>
<feature type="transmembrane region" description="Helical" evidence="7">
    <location>
        <begin position="637"/>
        <end position="656"/>
    </location>
</feature>
<feature type="transmembrane region" description="Helical" evidence="7">
    <location>
        <begin position="706"/>
        <end position="724"/>
    </location>
</feature>
<dbReference type="InterPro" id="IPR004342">
    <property type="entry name" value="EXS_C"/>
</dbReference>
<evidence type="ECO:0000256" key="7">
    <source>
        <dbReference type="SAM" id="Phobius"/>
    </source>
</evidence>
<evidence type="ECO:0000259" key="8">
    <source>
        <dbReference type="PROSITE" id="PS51380"/>
    </source>
</evidence>
<feature type="transmembrane region" description="Helical" evidence="7">
    <location>
        <begin position="465"/>
        <end position="489"/>
    </location>
</feature>
<feature type="transmembrane region" description="Helical" evidence="7">
    <location>
        <begin position="668"/>
        <end position="685"/>
    </location>
</feature>
<dbReference type="VEuPathDB" id="AmoebaDB:DICPUDRAFT_155533"/>
<keyword evidence="3 7" id="KW-0812">Transmembrane</keyword>
<dbReference type="OrthoDB" id="9970435at2759"/>
<dbReference type="Pfam" id="PF03124">
    <property type="entry name" value="EXS"/>
    <property type="match status" value="1"/>
</dbReference>
<keyword evidence="5 7" id="KW-0472">Membrane</keyword>
<evidence type="ECO:0000256" key="6">
    <source>
        <dbReference type="SAM" id="MobiDB-lite"/>
    </source>
</evidence>
<dbReference type="EMBL" id="GL871190">
    <property type="protein sequence ID" value="EGC32499.1"/>
    <property type="molecule type" value="Genomic_DNA"/>
</dbReference>
<dbReference type="FunCoup" id="F0ZU91">
    <property type="interactions" value="4"/>
</dbReference>
<organism evidence="10 11">
    <name type="scientific">Dictyostelium purpureum</name>
    <name type="common">Slime mold</name>
    <dbReference type="NCBI Taxonomy" id="5786"/>
    <lineage>
        <taxon>Eukaryota</taxon>
        <taxon>Amoebozoa</taxon>
        <taxon>Evosea</taxon>
        <taxon>Eumycetozoa</taxon>
        <taxon>Dictyostelia</taxon>
        <taxon>Dictyosteliales</taxon>
        <taxon>Dictyosteliaceae</taxon>
        <taxon>Dictyostelium</taxon>
    </lineage>
</organism>
<dbReference type="KEGG" id="dpp:DICPUDRAFT_155533"/>
<evidence type="ECO:0000256" key="3">
    <source>
        <dbReference type="ARBA" id="ARBA00022692"/>
    </source>
</evidence>
<feature type="transmembrane region" description="Helical" evidence="7">
    <location>
        <begin position="501"/>
        <end position="526"/>
    </location>
</feature>
<feature type="domain" description="SPX" evidence="9">
    <location>
        <begin position="1"/>
        <end position="410"/>
    </location>
</feature>
<evidence type="ECO:0000256" key="4">
    <source>
        <dbReference type="ARBA" id="ARBA00022989"/>
    </source>
</evidence>
<keyword evidence="4 7" id="KW-1133">Transmembrane helix</keyword>
<gene>
    <name evidence="10" type="ORF">DICPUDRAFT_155533</name>
</gene>
<feature type="transmembrane region" description="Helical" evidence="7">
    <location>
        <begin position="736"/>
        <end position="761"/>
    </location>
</feature>
<dbReference type="GeneID" id="10508830"/>
<dbReference type="STRING" id="5786.F0ZU91"/>
<protein>
    <recommendedName>
        <fullName evidence="12">SPX domain-containing protein</fullName>
    </recommendedName>
</protein>
<dbReference type="GO" id="GO:0005886">
    <property type="term" value="C:plasma membrane"/>
    <property type="evidence" value="ECO:0000318"/>
    <property type="project" value="GO_Central"/>
</dbReference>
<evidence type="ECO:0000256" key="1">
    <source>
        <dbReference type="ARBA" id="ARBA00004141"/>
    </source>
</evidence>
<dbReference type="PANTHER" id="PTHR10783:SF78">
    <property type="entry name" value="SPX AND EXS DOMAIN-CONTAINING PROTEIN 2-RELATED"/>
    <property type="match status" value="1"/>
</dbReference>
<evidence type="ECO:0000256" key="5">
    <source>
        <dbReference type="ARBA" id="ARBA00023136"/>
    </source>
</evidence>
<dbReference type="GO" id="GO:0000822">
    <property type="term" value="F:inositol hexakisphosphate binding"/>
    <property type="evidence" value="ECO:0000318"/>
    <property type="project" value="GO_Central"/>
</dbReference>
<dbReference type="CDD" id="cd14447">
    <property type="entry name" value="SPX"/>
    <property type="match status" value="1"/>
</dbReference>
<evidence type="ECO:0000259" key="9">
    <source>
        <dbReference type="PROSITE" id="PS51382"/>
    </source>
</evidence>
<evidence type="ECO:0000313" key="10">
    <source>
        <dbReference type="EMBL" id="EGC32499.1"/>
    </source>
</evidence>
<name>F0ZU91_DICPU</name>
<feature type="region of interest" description="Disordered" evidence="6">
    <location>
        <begin position="141"/>
        <end position="176"/>
    </location>
</feature>
<feature type="transmembrane region" description="Helical" evidence="7">
    <location>
        <begin position="816"/>
        <end position="835"/>
    </location>
</feature>
<feature type="compositionally biased region" description="Polar residues" evidence="6">
    <location>
        <begin position="929"/>
        <end position="950"/>
    </location>
</feature>
<evidence type="ECO:0008006" key="12">
    <source>
        <dbReference type="Google" id="ProtNLM"/>
    </source>
</evidence>
<feature type="compositionally biased region" description="Low complexity" evidence="6">
    <location>
        <begin position="106"/>
        <end position="122"/>
    </location>
</feature>
<sequence>MKFREYLNSHIVSHWRDKYLDYEYLKQLIDKEYNNAPNSLDNSAIIDFTQSIADQHHTSIINQLSESGSNNINTQDEDHIKSYFKNKTPQLQPPHSQPLPPPPPLQQQQQQSQSSPTSPQQLNIPNHHLHHNRFHSHNIRDEDTTLGSASPFSNSSVGSPRPKAKSELNSPLLSDQDNDEIEMEQINLDSSNNNNNTNNKNNNNNNNIILNNKNESYANLKKAGIYNLNKNLSYNNLNKNISFNNLNQLHNSGNINNSVNMNKSMSHGNFDGLSRTSSHLNLEVLTSQIEKVMESRENMELMESGIIQQQENFQTIFIDQVNKVDTFFVERYRKTKKKCVELCNMIPFLSTKEQYRTIRNIDYVKQGLHDNYHYLEMLESFKDVNIKGFNKVLNKYEKKNRLIANECRKYLMDDSRMSQPESPVKDLAHRIKHLYARYFTGNDIKLASNQIKSHAEDEKFEKQNVFVVGLLLGVCLILTGQVFLNYFYYYPHDSPPVDAPLAWLLFRISLLPILLGSMFSAMSYIWEKSGINYVFIFEFKPDHKRSPLRYFKFSLIYITMWLLSINFYVDSSSHVETMKYLIIIPIVLVLVALVLSIQPFPILAHRTRFWVLKKVGKVISAPFVPVRFPDFFMSIQLLSLGEFLFNIQSMVCVFNYSALDPDEVKFCSQSGFFAFPLLNALPYYWRVMQCFRRYYETRQFFPHITSAIRSIFSIVSLVINYIALEYATSNWHYIRIIWFVINVIGSFYKWYADMAVDWGFLLNYKTNKAWPLREKLVYKRKWIYYIAMCIDFFLRFYWLLIFSIRRGSRHRLDNPMFLFLFSFGEVFWASQFIFFRVESEHCNSQDHFSLFQDIPVPFSKEYSLYMEERRKRKLNKGEEVESTATDHNSIHNSINSFDEEHEIDDQPQIPPTTTTTIRSSLPNDMDDYQNIQRRPNPSLRASTNSTNIEL</sequence>
<dbReference type="Proteomes" id="UP000001064">
    <property type="component" value="Unassembled WGS sequence"/>
</dbReference>
<feature type="compositionally biased region" description="Pro residues" evidence="6">
    <location>
        <begin position="91"/>
        <end position="105"/>
    </location>
</feature>
<dbReference type="Pfam" id="PF03105">
    <property type="entry name" value="SPX"/>
    <property type="match status" value="1"/>
</dbReference>
<proteinExistence type="inferred from homology"/>
<dbReference type="GO" id="GO:0006817">
    <property type="term" value="P:phosphate ion transport"/>
    <property type="evidence" value="ECO:0000318"/>
    <property type="project" value="GO_Central"/>
</dbReference>
<evidence type="ECO:0000313" key="11">
    <source>
        <dbReference type="Proteomes" id="UP000001064"/>
    </source>
</evidence>
<feature type="region of interest" description="Disordered" evidence="6">
    <location>
        <begin position="86"/>
        <end position="126"/>
    </location>
</feature>
<keyword evidence="11" id="KW-1185">Reference proteome</keyword>
<dbReference type="AlphaFoldDB" id="F0ZU91"/>
<comment type="subcellular location">
    <subcellularLocation>
        <location evidence="1">Membrane</location>
        <topology evidence="1">Multi-pass membrane protein</topology>
    </subcellularLocation>
</comment>
<dbReference type="OMA" id="CVELCNM"/>
<feature type="transmembrane region" description="Helical" evidence="7">
    <location>
        <begin position="547"/>
        <end position="568"/>
    </location>
</feature>
<feature type="region of interest" description="Disordered" evidence="6">
    <location>
        <begin position="189"/>
        <end position="208"/>
    </location>
</feature>
<dbReference type="PROSITE" id="PS51382">
    <property type="entry name" value="SPX"/>
    <property type="match status" value="1"/>
</dbReference>
<accession>F0ZU91</accession>
<feature type="domain" description="EXS" evidence="8">
    <location>
        <begin position="666"/>
        <end position="868"/>
    </location>
</feature>
<dbReference type="RefSeq" id="XP_003290992.1">
    <property type="nucleotide sequence ID" value="XM_003290944.1"/>
</dbReference>
<dbReference type="GO" id="GO:0005315">
    <property type="term" value="F:phosphate transmembrane transporter activity"/>
    <property type="evidence" value="ECO:0000318"/>
    <property type="project" value="GO_Central"/>
</dbReference>
<feature type="transmembrane region" description="Helical" evidence="7">
    <location>
        <begin position="782"/>
        <end position="804"/>
    </location>
</feature>
<reference evidence="11" key="1">
    <citation type="journal article" date="2011" name="Genome Biol.">
        <title>Comparative genomics of the social amoebae Dictyostelium discoideum and Dictyostelium purpureum.</title>
        <authorList>
            <consortium name="US DOE Joint Genome Institute (JGI-PGF)"/>
            <person name="Sucgang R."/>
            <person name="Kuo A."/>
            <person name="Tian X."/>
            <person name="Salerno W."/>
            <person name="Parikh A."/>
            <person name="Feasley C.L."/>
            <person name="Dalin E."/>
            <person name="Tu H."/>
            <person name="Huang E."/>
            <person name="Barry K."/>
            <person name="Lindquist E."/>
            <person name="Shapiro H."/>
            <person name="Bruce D."/>
            <person name="Schmutz J."/>
            <person name="Salamov A."/>
            <person name="Fey P."/>
            <person name="Gaudet P."/>
            <person name="Anjard C."/>
            <person name="Babu M.M."/>
            <person name="Basu S."/>
            <person name="Bushmanova Y."/>
            <person name="van der Wel H."/>
            <person name="Katoh-Kurasawa M."/>
            <person name="Dinh C."/>
            <person name="Coutinho P.M."/>
            <person name="Saito T."/>
            <person name="Elias M."/>
            <person name="Schaap P."/>
            <person name="Kay R.R."/>
            <person name="Henrissat B."/>
            <person name="Eichinger L."/>
            <person name="Rivero F."/>
            <person name="Putnam N.H."/>
            <person name="West C.M."/>
            <person name="Loomis W.F."/>
            <person name="Chisholm R.L."/>
            <person name="Shaulsky G."/>
            <person name="Strassmann J.E."/>
            <person name="Queller D.C."/>
            <person name="Kuspa A."/>
            <person name="Grigoriev I.V."/>
        </authorList>
    </citation>
    <scope>NUCLEOTIDE SEQUENCE [LARGE SCALE GENOMIC DNA]</scope>
    <source>
        <strain evidence="11">QSDP1</strain>
    </source>
</reference>
<dbReference type="eggNOG" id="KOG1162">
    <property type="taxonomic scope" value="Eukaryota"/>
</dbReference>